<reference evidence="2" key="1">
    <citation type="submission" date="2016-10" db="EMBL/GenBank/DDBJ databases">
        <authorList>
            <person name="Varghese N."/>
            <person name="Submissions S."/>
        </authorList>
    </citation>
    <scope>NUCLEOTIDE SEQUENCE [LARGE SCALE GENOMIC DNA]</scope>
    <source>
        <strain evidence="2">DSM 20406</strain>
    </source>
</reference>
<dbReference type="AlphaFoldDB" id="A0A1H6YBM5"/>
<dbReference type="OrthoDB" id="2080274at2"/>
<dbReference type="RefSeq" id="WP_074732917.1">
    <property type="nucleotide sequence ID" value="NZ_CACVPP010000046.1"/>
</dbReference>
<name>A0A1H6YBM5_9FIRM</name>
<evidence type="ECO:0000313" key="1">
    <source>
        <dbReference type="EMBL" id="SEJ36437.1"/>
    </source>
</evidence>
<sequence length="220" mass="26209">MASRKSTKKYYFSVEGQTEQWYFNWLSNEINNNEKSTHKVSFDIKVEKDPLKRAKKLMITQKTIIFHISDYESNEEFHENQFKKTMDSMKKASNLGKQITYRFGYSNFTFDLWILLHKIDCSGTLSHRNNYLSFINRAFGEKYSSMNDYKHENNFKKCLAQLTIEDVLDAVKRSKDIMNQNLKKGYILQEYRGFTYYRENPSLSVWEVVEKILIDCNLLA</sequence>
<dbReference type="Pfam" id="PF13707">
    <property type="entry name" value="RloB"/>
    <property type="match status" value="1"/>
</dbReference>
<protein>
    <submittedName>
        <fullName evidence="1">RloB-like protein</fullName>
    </submittedName>
</protein>
<dbReference type="Proteomes" id="UP000183028">
    <property type="component" value="Unassembled WGS sequence"/>
</dbReference>
<dbReference type="STRING" id="322505.SAMN04487836_10391"/>
<evidence type="ECO:0000313" key="2">
    <source>
        <dbReference type="Proteomes" id="UP000183028"/>
    </source>
</evidence>
<gene>
    <name evidence="1" type="ORF">SAMN04487834_11261</name>
</gene>
<dbReference type="EMBL" id="FNYK01000126">
    <property type="protein sequence ID" value="SEJ36437.1"/>
    <property type="molecule type" value="Genomic_DNA"/>
</dbReference>
<organism evidence="1 2">
    <name type="scientific">Sharpea azabuensis</name>
    <dbReference type="NCBI Taxonomy" id="322505"/>
    <lineage>
        <taxon>Bacteria</taxon>
        <taxon>Bacillati</taxon>
        <taxon>Bacillota</taxon>
        <taxon>Erysipelotrichia</taxon>
        <taxon>Erysipelotrichales</taxon>
        <taxon>Coprobacillaceae</taxon>
        <taxon>Sharpea</taxon>
    </lineage>
</organism>
<keyword evidence="2" id="KW-1185">Reference proteome</keyword>
<dbReference type="InterPro" id="IPR025591">
    <property type="entry name" value="RloB"/>
</dbReference>
<accession>A0A1H6YBM5</accession>
<proteinExistence type="predicted"/>